<dbReference type="PIRSF" id="PIRSF036557">
    <property type="entry name" value="XdhA_RC"/>
    <property type="match status" value="1"/>
</dbReference>
<dbReference type="PANTHER" id="PTHR45444:SF3">
    <property type="entry name" value="XANTHINE DEHYDROGENASE"/>
    <property type="match status" value="1"/>
</dbReference>
<dbReference type="InterPro" id="IPR036010">
    <property type="entry name" value="2Fe-2S_ferredoxin-like_sf"/>
</dbReference>
<dbReference type="InterPro" id="IPR005107">
    <property type="entry name" value="CO_DH_flav_C"/>
</dbReference>
<feature type="domain" description="2Fe-2S ferredoxin-type" evidence="6">
    <location>
        <begin position="1"/>
        <end position="85"/>
    </location>
</feature>
<dbReference type="InterPro" id="IPR014307">
    <property type="entry name" value="Xanthine_DH_ssu"/>
</dbReference>
<dbReference type="EMBL" id="JBAKFM010000004">
    <property type="protein sequence ID" value="MEX0469867.1"/>
    <property type="molecule type" value="Genomic_DNA"/>
</dbReference>
<dbReference type="InterPro" id="IPR016167">
    <property type="entry name" value="FAD-bd_PCMH_sub1"/>
</dbReference>
<evidence type="ECO:0000256" key="5">
    <source>
        <dbReference type="ARBA" id="ARBA00023004"/>
    </source>
</evidence>
<dbReference type="Pfam" id="PF00111">
    <property type="entry name" value="Fer2"/>
    <property type="match status" value="1"/>
</dbReference>
<protein>
    <submittedName>
        <fullName evidence="8">Xanthine dehydrogenase small subunit</fullName>
        <ecNumber evidence="8">1.17.1.4</ecNumber>
    </submittedName>
</protein>
<comment type="caution">
    <text evidence="8">The sequence shown here is derived from an EMBL/GenBank/DDBJ whole genome shotgun (WGS) entry which is preliminary data.</text>
</comment>
<dbReference type="SUPFAM" id="SSF54292">
    <property type="entry name" value="2Fe-2S ferredoxin-like"/>
    <property type="match status" value="1"/>
</dbReference>
<dbReference type="InterPro" id="IPR002346">
    <property type="entry name" value="Mopterin_DH_FAD-bd"/>
</dbReference>
<dbReference type="Pfam" id="PF01799">
    <property type="entry name" value="Fer2_2"/>
    <property type="match status" value="1"/>
</dbReference>
<dbReference type="InterPro" id="IPR016169">
    <property type="entry name" value="FAD-bd_PCMH_sub2"/>
</dbReference>
<dbReference type="Pfam" id="PF00941">
    <property type="entry name" value="FAD_binding_5"/>
    <property type="match status" value="1"/>
</dbReference>
<dbReference type="InterPro" id="IPR016166">
    <property type="entry name" value="FAD-bd_PCMH"/>
</dbReference>
<evidence type="ECO:0000256" key="1">
    <source>
        <dbReference type="ARBA" id="ARBA00022630"/>
    </source>
</evidence>
<feature type="domain" description="FAD-binding PCMH-type" evidence="7">
    <location>
        <begin position="191"/>
        <end position="364"/>
    </location>
</feature>
<dbReference type="GO" id="GO:0004854">
    <property type="term" value="F:xanthine dehydrogenase activity"/>
    <property type="evidence" value="ECO:0007669"/>
    <property type="project" value="UniProtKB-EC"/>
</dbReference>
<evidence type="ECO:0000256" key="3">
    <source>
        <dbReference type="ARBA" id="ARBA00022827"/>
    </source>
</evidence>
<dbReference type="Gene3D" id="3.30.43.10">
    <property type="entry name" value="Uridine Diphospho-n-acetylenolpyruvylglucosamine Reductase, domain 2"/>
    <property type="match status" value="1"/>
</dbReference>
<dbReference type="Gene3D" id="3.30.390.50">
    <property type="entry name" value="CO dehydrogenase flavoprotein, C-terminal domain"/>
    <property type="match status" value="1"/>
</dbReference>
<evidence type="ECO:0000256" key="2">
    <source>
        <dbReference type="ARBA" id="ARBA00022723"/>
    </source>
</evidence>
<dbReference type="Gene3D" id="3.30.465.10">
    <property type="match status" value="1"/>
</dbReference>
<dbReference type="PANTHER" id="PTHR45444">
    <property type="entry name" value="XANTHINE DEHYDROGENASE"/>
    <property type="match status" value="1"/>
</dbReference>
<dbReference type="NCBIfam" id="TIGR02963">
    <property type="entry name" value="xanthine_xdhA"/>
    <property type="match status" value="1"/>
</dbReference>
<dbReference type="RefSeq" id="WP_367959608.1">
    <property type="nucleotide sequence ID" value="NZ_JBAKFK010000004.1"/>
</dbReference>
<organism evidence="8 9">
    <name type="scientific">Spiribacter pallidus</name>
    <dbReference type="NCBI Taxonomy" id="1987936"/>
    <lineage>
        <taxon>Bacteria</taxon>
        <taxon>Pseudomonadati</taxon>
        <taxon>Pseudomonadota</taxon>
        <taxon>Gammaproteobacteria</taxon>
        <taxon>Chromatiales</taxon>
        <taxon>Ectothiorhodospiraceae</taxon>
        <taxon>Spiribacter</taxon>
    </lineage>
</organism>
<dbReference type="InterPro" id="IPR036884">
    <property type="entry name" value="2Fe-2S-bd_dom_sf"/>
</dbReference>
<dbReference type="InterPro" id="IPR012675">
    <property type="entry name" value="Beta-grasp_dom_sf"/>
</dbReference>
<keyword evidence="4 8" id="KW-0560">Oxidoreductase</keyword>
<reference evidence="8 9" key="1">
    <citation type="submission" date="2024-02" db="EMBL/GenBank/DDBJ databases">
        <title>New especies of Spiribacter isolated from saline water.</title>
        <authorList>
            <person name="Leon M.J."/>
            <person name="De La Haba R."/>
            <person name="Sanchez-Porro C."/>
            <person name="Ventosa A."/>
        </authorList>
    </citation>
    <scope>NUCLEOTIDE SEQUENCE [LARGE SCALE GENOMIC DNA]</scope>
    <source>
        <strain evidence="9">ag22IC6-390</strain>
    </source>
</reference>
<proteinExistence type="predicted"/>
<dbReference type="Gene3D" id="3.10.20.30">
    <property type="match status" value="1"/>
</dbReference>
<evidence type="ECO:0000259" key="6">
    <source>
        <dbReference type="PROSITE" id="PS51085"/>
    </source>
</evidence>
<keyword evidence="9" id="KW-1185">Reference proteome</keyword>
<dbReference type="Gene3D" id="1.10.150.120">
    <property type="entry name" value="[2Fe-2S]-binding domain"/>
    <property type="match status" value="1"/>
</dbReference>
<dbReference type="InterPro" id="IPR002888">
    <property type="entry name" value="2Fe-2S-bd"/>
</dbReference>
<dbReference type="Pfam" id="PF03450">
    <property type="entry name" value="CO_deh_flav_C"/>
    <property type="match status" value="1"/>
</dbReference>
<gene>
    <name evidence="8" type="primary">xdhA</name>
    <name evidence="8" type="ORF">V6X73_09030</name>
</gene>
<dbReference type="InterPro" id="IPR001041">
    <property type="entry name" value="2Fe-2S_ferredoxin-type"/>
</dbReference>
<evidence type="ECO:0000256" key="4">
    <source>
        <dbReference type="ARBA" id="ARBA00023002"/>
    </source>
</evidence>
<dbReference type="InterPro" id="IPR036683">
    <property type="entry name" value="CO_DH_flav_C_dom_sf"/>
</dbReference>
<dbReference type="SMART" id="SM01092">
    <property type="entry name" value="CO_deh_flav_C"/>
    <property type="match status" value="1"/>
</dbReference>
<evidence type="ECO:0000313" key="8">
    <source>
        <dbReference type="EMBL" id="MEX0469867.1"/>
    </source>
</evidence>
<keyword evidence="5" id="KW-0408">Iron</keyword>
<dbReference type="SUPFAM" id="SSF55447">
    <property type="entry name" value="CO dehydrogenase flavoprotein C-terminal domain-like"/>
    <property type="match status" value="1"/>
</dbReference>
<keyword evidence="2" id="KW-0479">Metal-binding</keyword>
<dbReference type="InterPro" id="IPR016208">
    <property type="entry name" value="Ald_Oxase/xanthine_DH-like"/>
</dbReference>
<dbReference type="CDD" id="cd00207">
    <property type="entry name" value="fer2"/>
    <property type="match status" value="1"/>
</dbReference>
<dbReference type="SUPFAM" id="SSF47741">
    <property type="entry name" value="CO dehydrogenase ISP C-domain like"/>
    <property type="match status" value="1"/>
</dbReference>
<keyword evidence="3" id="KW-0274">FAD</keyword>
<dbReference type="Proteomes" id="UP001556709">
    <property type="component" value="Unassembled WGS sequence"/>
</dbReference>
<dbReference type="EC" id="1.17.1.4" evidence="8"/>
<keyword evidence="1" id="KW-0285">Flavoprotein</keyword>
<sequence>MIRFLLNDELRHEDDLDPNLTVLRYLREQRGKTGTKEGCASGDCGACTVVLAEPHAGRLRYRAINACITPVAALHGKQLISVEDLKQGEALHPVQRAMADMHGSQCGFCTPGFVMSMFALSKNTEQYHREEALEALAGNLCRCTGYRPILDATAAAMQQIKHTDGPVDAFDRQADETLERLRTIAADDGSLSKRDHQGYLPTTLDEVTDCLAANPTARLVAGATDLALEITQQHQALPTLIHLDRVEALQTITEGDGFLDIGAAAPLTDCYDALATAFPDFGELLGRFASTQIRNRATLGGNIATASPIGDTPPLLIALGATVRLRSANGYRDLALEDFFLDYRKTDLRTGELIERVFIPLESKRRLFAYKVSKRIEDDISAVCGAFAIRLGDDGRRVDEARIAFGGMAATPARARACETALQGAPITQASLETACAALDGDFTPISDFRASREYRQRVACNLLRRVFIRIAEPRQAVMVSDYE</sequence>
<accession>A0ABV3TDY4</accession>
<dbReference type="InterPro" id="IPR012175">
    <property type="entry name" value="Xanth_DH_ssu_bac"/>
</dbReference>
<evidence type="ECO:0000259" key="7">
    <source>
        <dbReference type="PROSITE" id="PS51387"/>
    </source>
</evidence>
<dbReference type="SUPFAM" id="SSF56176">
    <property type="entry name" value="FAD-binding/transporter-associated domain-like"/>
    <property type="match status" value="1"/>
</dbReference>
<dbReference type="InterPro" id="IPR036318">
    <property type="entry name" value="FAD-bd_PCMH-like_sf"/>
</dbReference>
<name>A0ABV3TDY4_9GAMM</name>
<dbReference type="PROSITE" id="PS00197">
    <property type="entry name" value="2FE2S_FER_1"/>
    <property type="match status" value="1"/>
</dbReference>
<dbReference type="PROSITE" id="PS51085">
    <property type="entry name" value="2FE2S_FER_2"/>
    <property type="match status" value="1"/>
</dbReference>
<dbReference type="InterPro" id="IPR006058">
    <property type="entry name" value="2Fe2S_fd_BS"/>
</dbReference>
<dbReference type="PROSITE" id="PS51387">
    <property type="entry name" value="FAD_PCMH"/>
    <property type="match status" value="1"/>
</dbReference>
<evidence type="ECO:0000313" key="9">
    <source>
        <dbReference type="Proteomes" id="UP001556709"/>
    </source>
</evidence>